<accession>A0ABU2RYV7</accession>
<dbReference type="Pfam" id="PF04149">
    <property type="entry name" value="DUF397"/>
    <property type="match status" value="1"/>
</dbReference>
<proteinExistence type="predicted"/>
<evidence type="ECO:0000313" key="3">
    <source>
        <dbReference type="Proteomes" id="UP001183615"/>
    </source>
</evidence>
<dbReference type="Proteomes" id="UP001183615">
    <property type="component" value="Unassembled WGS sequence"/>
</dbReference>
<protein>
    <submittedName>
        <fullName evidence="2">DUF397 domain-containing protein</fullName>
    </submittedName>
</protein>
<name>A0ABU2RYV7_9ACTN</name>
<gene>
    <name evidence="2" type="ORF">RM779_03160</name>
</gene>
<feature type="domain" description="DUF397" evidence="1">
    <location>
        <begin position="11"/>
        <end position="64"/>
    </location>
</feature>
<comment type="caution">
    <text evidence="2">The sequence shown here is derived from an EMBL/GenBank/DDBJ whole genome shotgun (WGS) entry which is preliminary data.</text>
</comment>
<dbReference type="RefSeq" id="WP_311615543.1">
    <property type="nucleotide sequence ID" value="NZ_JAVREV010000002.1"/>
</dbReference>
<reference evidence="3" key="1">
    <citation type="submission" date="2023-07" db="EMBL/GenBank/DDBJ databases">
        <title>30 novel species of actinomycetes from the DSMZ collection.</title>
        <authorList>
            <person name="Nouioui I."/>
        </authorList>
    </citation>
    <scope>NUCLEOTIDE SEQUENCE [LARGE SCALE GENOMIC DNA]</scope>
    <source>
        <strain evidence="3">DSM 41886</strain>
    </source>
</reference>
<dbReference type="InterPro" id="IPR007278">
    <property type="entry name" value="DUF397"/>
</dbReference>
<dbReference type="EMBL" id="JAVREV010000002">
    <property type="protein sequence ID" value="MDT0441601.1"/>
    <property type="molecule type" value="Genomic_DNA"/>
</dbReference>
<sequence length="71" mass="7353">MQQIPEAYATAAWRKSSYSNGDVGECLEVVGGMPVVPVRDSKVRGGAILAFGPGPWSGFVTAVKDGRLSAG</sequence>
<keyword evidence="3" id="KW-1185">Reference proteome</keyword>
<evidence type="ECO:0000259" key="1">
    <source>
        <dbReference type="Pfam" id="PF04149"/>
    </source>
</evidence>
<organism evidence="2 3">
    <name type="scientific">Streptomyces johnsoniae</name>
    <dbReference type="NCBI Taxonomy" id="3075532"/>
    <lineage>
        <taxon>Bacteria</taxon>
        <taxon>Bacillati</taxon>
        <taxon>Actinomycetota</taxon>
        <taxon>Actinomycetes</taxon>
        <taxon>Kitasatosporales</taxon>
        <taxon>Streptomycetaceae</taxon>
        <taxon>Streptomyces</taxon>
    </lineage>
</organism>
<evidence type="ECO:0000313" key="2">
    <source>
        <dbReference type="EMBL" id="MDT0441601.1"/>
    </source>
</evidence>